<feature type="domain" description="VOC" evidence="1">
    <location>
        <begin position="1"/>
        <end position="114"/>
    </location>
</feature>
<dbReference type="Gene3D" id="3.10.180.10">
    <property type="entry name" value="2,3-Dihydroxybiphenyl 1,2-Dioxygenase, domain 1"/>
    <property type="match status" value="1"/>
</dbReference>
<dbReference type="InterPro" id="IPR037523">
    <property type="entry name" value="VOC_core"/>
</dbReference>
<gene>
    <name evidence="2" type="ORF">DI544_02805</name>
</gene>
<evidence type="ECO:0000259" key="1">
    <source>
        <dbReference type="PROSITE" id="PS51819"/>
    </source>
</evidence>
<accession>A0A2W5PBL7</accession>
<dbReference type="Proteomes" id="UP000249229">
    <property type="component" value="Unassembled WGS sequence"/>
</dbReference>
<proteinExistence type="predicted"/>
<sequence length="127" mass="14050">MEHRAVAIIPSSNLDASEAFYRRLNFTVVSEYGHYRILEDGRGWHLHLTYAAGWPKNIEDNPFGLYLYVEDVDAMADAVRELIIEEGAPHAKPWGTYEFAVSDPSGLLVRIGRVLGCCGSATGIPAI</sequence>
<name>A0A2W5PBL7_9SPHN</name>
<dbReference type="PROSITE" id="PS51819">
    <property type="entry name" value="VOC"/>
    <property type="match status" value="1"/>
</dbReference>
<protein>
    <submittedName>
        <fullName evidence="2">Glyoxalase</fullName>
    </submittedName>
</protein>
<evidence type="ECO:0000313" key="2">
    <source>
        <dbReference type="EMBL" id="PZQ63192.1"/>
    </source>
</evidence>
<dbReference type="InterPro" id="IPR004360">
    <property type="entry name" value="Glyas_Fos-R_dOase_dom"/>
</dbReference>
<reference evidence="2 3" key="1">
    <citation type="submission" date="2017-08" db="EMBL/GenBank/DDBJ databases">
        <title>Infants hospitalized years apart are colonized by the same room-sourced microbial strains.</title>
        <authorList>
            <person name="Brooks B."/>
            <person name="Olm M.R."/>
            <person name="Firek B.A."/>
            <person name="Baker R."/>
            <person name="Thomas B.C."/>
            <person name="Morowitz M.J."/>
            <person name="Banfield J.F."/>
        </authorList>
    </citation>
    <scope>NUCLEOTIDE SEQUENCE [LARGE SCALE GENOMIC DNA]</scope>
    <source>
        <strain evidence="2">S2_005_001_R1_22</strain>
    </source>
</reference>
<dbReference type="AlphaFoldDB" id="A0A2W5PBL7"/>
<dbReference type="SUPFAM" id="SSF54593">
    <property type="entry name" value="Glyoxalase/Bleomycin resistance protein/Dihydroxybiphenyl dioxygenase"/>
    <property type="match status" value="1"/>
</dbReference>
<dbReference type="EMBL" id="QFQI01000001">
    <property type="protein sequence ID" value="PZQ63192.1"/>
    <property type="molecule type" value="Genomic_DNA"/>
</dbReference>
<dbReference type="InterPro" id="IPR029068">
    <property type="entry name" value="Glyas_Bleomycin-R_OHBP_Dase"/>
</dbReference>
<dbReference type="Pfam" id="PF00903">
    <property type="entry name" value="Glyoxalase"/>
    <property type="match status" value="1"/>
</dbReference>
<organism evidence="2 3">
    <name type="scientific">Sphingomonas taxi</name>
    <dbReference type="NCBI Taxonomy" id="1549858"/>
    <lineage>
        <taxon>Bacteria</taxon>
        <taxon>Pseudomonadati</taxon>
        <taxon>Pseudomonadota</taxon>
        <taxon>Alphaproteobacteria</taxon>
        <taxon>Sphingomonadales</taxon>
        <taxon>Sphingomonadaceae</taxon>
        <taxon>Sphingomonas</taxon>
    </lineage>
</organism>
<comment type="caution">
    <text evidence="2">The sequence shown here is derived from an EMBL/GenBank/DDBJ whole genome shotgun (WGS) entry which is preliminary data.</text>
</comment>
<evidence type="ECO:0000313" key="3">
    <source>
        <dbReference type="Proteomes" id="UP000249229"/>
    </source>
</evidence>